<dbReference type="PANTHER" id="PTHR35303:SF8">
    <property type="entry name" value="GAMMA-BUTYROBETAINE HYDROXYLASE-LIKE N-TERMINAL DOMAIN-CONTAINING PROTEIN"/>
    <property type="match status" value="1"/>
</dbReference>
<dbReference type="OrthoDB" id="9794178at2"/>
<evidence type="ECO:0000259" key="3">
    <source>
        <dbReference type="Pfam" id="PF06155"/>
    </source>
</evidence>
<dbReference type="InterPro" id="IPR010376">
    <property type="entry name" value="GBBH-like_N"/>
</dbReference>
<accession>N9MSF6</accession>
<dbReference type="PATRIC" id="fig|1217703.3.peg.2721"/>
<dbReference type="GO" id="GO:0046872">
    <property type="term" value="F:metal ion binding"/>
    <property type="evidence" value="ECO:0007669"/>
    <property type="project" value="UniProtKB-KW"/>
</dbReference>
<dbReference type="Pfam" id="PF06155">
    <property type="entry name" value="GBBH-like_N"/>
    <property type="match status" value="1"/>
</dbReference>
<keyword evidence="1" id="KW-0479">Metal-binding</keyword>
<dbReference type="AlphaFoldDB" id="N9MSF6"/>
<name>N9MSF6_9GAMM</name>
<evidence type="ECO:0000256" key="2">
    <source>
        <dbReference type="ARBA" id="ARBA00023004"/>
    </source>
</evidence>
<feature type="domain" description="Gamma-butyrobetaine hydroxylase-like N-terminal" evidence="3">
    <location>
        <begin position="13"/>
        <end position="89"/>
    </location>
</feature>
<dbReference type="RefSeq" id="WP_005190353.1">
    <property type="nucleotide sequence ID" value="NZ_KB850050.1"/>
</dbReference>
<keyword evidence="2" id="KW-0408">Iron</keyword>
<keyword evidence="5" id="KW-1185">Reference proteome</keyword>
<evidence type="ECO:0000313" key="4">
    <source>
        <dbReference type="EMBL" id="ENW92859.1"/>
    </source>
</evidence>
<proteinExistence type="predicted"/>
<dbReference type="HOGENOM" id="CLU_117841_2_0_6"/>
<organism evidence="4 5">
    <name type="scientific">Acinetobacter dispersus</name>
    <dbReference type="NCBI Taxonomy" id="70348"/>
    <lineage>
        <taxon>Bacteria</taxon>
        <taxon>Pseudomonadati</taxon>
        <taxon>Pseudomonadota</taxon>
        <taxon>Gammaproteobacteria</taxon>
        <taxon>Moraxellales</taxon>
        <taxon>Moraxellaceae</taxon>
        <taxon>Acinetobacter</taxon>
    </lineage>
</organism>
<dbReference type="Proteomes" id="UP000013261">
    <property type="component" value="Unassembled WGS sequence"/>
</dbReference>
<comment type="caution">
    <text evidence="4">The sequence shown here is derived from an EMBL/GenBank/DDBJ whole genome shotgun (WGS) entry which is preliminary data.</text>
</comment>
<dbReference type="InterPro" id="IPR038492">
    <property type="entry name" value="GBBH-like_N_sf"/>
</dbReference>
<protein>
    <recommendedName>
        <fullName evidence="3">Gamma-butyrobetaine hydroxylase-like N-terminal domain-containing protein</fullName>
    </recommendedName>
</protein>
<dbReference type="EMBL" id="APRL01000013">
    <property type="protein sequence ID" value="ENW92859.1"/>
    <property type="molecule type" value="Genomic_DNA"/>
</dbReference>
<dbReference type="PANTHER" id="PTHR35303">
    <property type="entry name" value="OS02G0197800 PROTEIN"/>
    <property type="match status" value="1"/>
</dbReference>
<gene>
    <name evidence="4" type="ORF">F904_02802</name>
</gene>
<dbReference type="Gene3D" id="3.30.2020.30">
    <property type="match status" value="1"/>
</dbReference>
<evidence type="ECO:0000313" key="5">
    <source>
        <dbReference type="Proteomes" id="UP000013261"/>
    </source>
</evidence>
<sequence length="95" mass="10914">MSLEPHQLNVDIEHQRLFLSWEDGTEKDFSHAQLRASCPCGFCRAKRLRQQDVQYPDHVAISAIYSQGYGIQICFDDGHDKGIFPWAFLKTLNSS</sequence>
<dbReference type="eggNOG" id="COG3536">
    <property type="taxonomic scope" value="Bacteria"/>
</dbReference>
<evidence type="ECO:0000256" key="1">
    <source>
        <dbReference type="ARBA" id="ARBA00022723"/>
    </source>
</evidence>
<reference evidence="4 5" key="1">
    <citation type="submission" date="2013-02" db="EMBL/GenBank/DDBJ databases">
        <title>The Genome Sequence of Acinetobacter sp. ANC 4105.</title>
        <authorList>
            <consortium name="The Broad Institute Genome Sequencing Platform"/>
            <consortium name="The Broad Institute Genome Sequencing Center for Infectious Disease"/>
            <person name="Cerqueira G."/>
            <person name="Feldgarden M."/>
            <person name="Courvalin P."/>
            <person name="Perichon B."/>
            <person name="Grillot-Courvalin C."/>
            <person name="Clermont D."/>
            <person name="Rocha E."/>
            <person name="Yoon E.-J."/>
            <person name="Nemec A."/>
            <person name="Walker B."/>
            <person name="Young S.K."/>
            <person name="Zeng Q."/>
            <person name="Gargeya S."/>
            <person name="Fitzgerald M."/>
            <person name="Haas B."/>
            <person name="Abouelleil A."/>
            <person name="Alvarado L."/>
            <person name="Arachchi H.M."/>
            <person name="Berlin A.M."/>
            <person name="Chapman S.B."/>
            <person name="Dewar J."/>
            <person name="Goldberg J."/>
            <person name="Griggs A."/>
            <person name="Gujja S."/>
            <person name="Hansen M."/>
            <person name="Howarth C."/>
            <person name="Imamovic A."/>
            <person name="Larimer J."/>
            <person name="McCowan C."/>
            <person name="Murphy C."/>
            <person name="Neiman D."/>
            <person name="Pearson M."/>
            <person name="Priest M."/>
            <person name="Roberts A."/>
            <person name="Saif S."/>
            <person name="Shea T."/>
            <person name="Sisk P."/>
            <person name="Sykes S."/>
            <person name="Wortman J."/>
            <person name="Nusbaum C."/>
            <person name="Birren B."/>
        </authorList>
    </citation>
    <scope>NUCLEOTIDE SEQUENCE [LARGE SCALE GENOMIC DNA]</scope>
    <source>
        <strain evidence="4 5">ANC 4105</strain>
    </source>
</reference>